<dbReference type="AlphaFoldDB" id="A0A4P7IG28"/>
<keyword evidence="1" id="KW-0472">Membrane</keyword>
<dbReference type="KEGG" id="nsn:EXE58_12730"/>
<dbReference type="Proteomes" id="UP000294853">
    <property type="component" value="Chromosome"/>
</dbReference>
<organism evidence="2 3">
    <name type="scientific">Nocardioides seonyuensis</name>
    <dbReference type="NCBI Taxonomy" id="2518371"/>
    <lineage>
        <taxon>Bacteria</taxon>
        <taxon>Bacillati</taxon>
        <taxon>Actinomycetota</taxon>
        <taxon>Actinomycetes</taxon>
        <taxon>Propionibacteriales</taxon>
        <taxon>Nocardioidaceae</taxon>
        <taxon>Nocardioides</taxon>
    </lineage>
</organism>
<dbReference type="EMBL" id="CP038436">
    <property type="protein sequence ID" value="QBX56249.1"/>
    <property type="molecule type" value="Genomic_DNA"/>
</dbReference>
<feature type="transmembrane region" description="Helical" evidence="1">
    <location>
        <begin position="26"/>
        <end position="46"/>
    </location>
</feature>
<keyword evidence="1" id="KW-0812">Transmembrane</keyword>
<gene>
    <name evidence="2" type="ORF">EXE58_12730</name>
</gene>
<reference evidence="2 3" key="1">
    <citation type="submission" date="2019-03" db="EMBL/GenBank/DDBJ databases">
        <title>Three New Species of Nocardioides, Nocardioides euryhalodurans sp. nov., Nocardioides seonyuensis sp. nov. and Nocardioides eburneoflavus sp. nov. Iolated from Soil.</title>
        <authorList>
            <person name="Roh S.G."/>
            <person name="Lee C."/>
            <person name="Kim M.-K."/>
            <person name="Kim S.B."/>
        </authorList>
    </citation>
    <scope>NUCLEOTIDE SEQUENCE [LARGE SCALE GENOMIC DNA]</scope>
    <source>
        <strain evidence="2 3">MMS17-SY207-3</strain>
    </source>
</reference>
<keyword evidence="3" id="KW-1185">Reference proteome</keyword>
<evidence type="ECO:0000256" key="1">
    <source>
        <dbReference type="SAM" id="Phobius"/>
    </source>
</evidence>
<dbReference type="RefSeq" id="WP_135268240.1">
    <property type="nucleotide sequence ID" value="NZ_CP038436.1"/>
</dbReference>
<sequence>MTDDARRPERVGERVTERFEPTSGRVGGALALLVAAVVVVAGVVEIDRGFPPWGIASGVLLGVLAWASVLRPALWVEDSTLVMRNLFETVRVPLAAIERVEVRQVLYVRVRDRRLASSVVGRPLRKIARSARGRGAAEQAPRQVDYADIVEDRLCTLATEAGSASGAPDDGVRREPAWLPIGLVAASALALVITIVG</sequence>
<evidence type="ECO:0000313" key="2">
    <source>
        <dbReference type="EMBL" id="QBX56249.1"/>
    </source>
</evidence>
<evidence type="ECO:0008006" key="4">
    <source>
        <dbReference type="Google" id="ProtNLM"/>
    </source>
</evidence>
<feature type="transmembrane region" description="Helical" evidence="1">
    <location>
        <begin position="53"/>
        <end position="74"/>
    </location>
</feature>
<feature type="transmembrane region" description="Helical" evidence="1">
    <location>
        <begin position="177"/>
        <end position="196"/>
    </location>
</feature>
<dbReference type="OrthoDB" id="3782617at2"/>
<name>A0A4P7IG28_9ACTN</name>
<protein>
    <recommendedName>
        <fullName evidence="4">PH domain-containing protein</fullName>
    </recommendedName>
</protein>
<evidence type="ECO:0000313" key="3">
    <source>
        <dbReference type="Proteomes" id="UP000294853"/>
    </source>
</evidence>
<keyword evidence="1" id="KW-1133">Transmembrane helix</keyword>
<proteinExistence type="predicted"/>
<accession>A0A4P7IG28</accession>